<dbReference type="AlphaFoldDB" id="A0A7R7I0T9"/>
<protein>
    <submittedName>
        <fullName evidence="2">Uncharacterized protein</fullName>
    </submittedName>
</protein>
<gene>
    <name evidence="2" type="ORF">Athai_58660</name>
</gene>
<accession>A0A7R7I0T9</accession>
<evidence type="ECO:0000313" key="2">
    <source>
        <dbReference type="EMBL" id="BCJ38363.1"/>
    </source>
</evidence>
<dbReference type="Proteomes" id="UP000611640">
    <property type="component" value="Chromosome"/>
</dbReference>
<reference evidence="2 3" key="1">
    <citation type="submission" date="2020-08" db="EMBL/GenBank/DDBJ databases">
        <title>Whole genome shotgun sequence of Actinocatenispora thailandica NBRC 105041.</title>
        <authorList>
            <person name="Komaki H."/>
            <person name="Tamura T."/>
        </authorList>
    </citation>
    <scope>NUCLEOTIDE SEQUENCE [LARGE SCALE GENOMIC DNA]</scope>
    <source>
        <strain evidence="2 3">NBRC 105041</strain>
    </source>
</reference>
<feature type="region of interest" description="Disordered" evidence="1">
    <location>
        <begin position="37"/>
        <end position="67"/>
    </location>
</feature>
<sequence>MAPRPYQDPVTSLVLAERNQEEHPAVITSNTIAKARATVDRSRHTGSVGRVALPAITDPDTMDHPATKASRVQAYYQESDQE</sequence>
<proteinExistence type="predicted"/>
<dbReference type="KEGG" id="atl:Athai_58660"/>
<name>A0A7R7I0T9_9ACTN</name>
<evidence type="ECO:0000256" key="1">
    <source>
        <dbReference type="SAM" id="MobiDB-lite"/>
    </source>
</evidence>
<dbReference type="EMBL" id="AP023355">
    <property type="protein sequence ID" value="BCJ38363.1"/>
    <property type="molecule type" value="Genomic_DNA"/>
</dbReference>
<organism evidence="2 3">
    <name type="scientific">Actinocatenispora thailandica</name>
    <dbReference type="NCBI Taxonomy" id="227318"/>
    <lineage>
        <taxon>Bacteria</taxon>
        <taxon>Bacillati</taxon>
        <taxon>Actinomycetota</taxon>
        <taxon>Actinomycetes</taxon>
        <taxon>Micromonosporales</taxon>
        <taxon>Micromonosporaceae</taxon>
        <taxon>Actinocatenispora</taxon>
    </lineage>
</organism>
<keyword evidence="3" id="KW-1185">Reference proteome</keyword>
<evidence type="ECO:0000313" key="3">
    <source>
        <dbReference type="Proteomes" id="UP000611640"/>
    </source>
</evidence>